<dbReference type="AlphaFoldDB" id="A0A8I2YSK7"/>
<keyword evidence="4" id="KW-0813">Transport</keyword>
<dbReference type="Proteomes" id="UP000683000">
    <property type="component" value="Unassembled WGS sequence"/>
</dbReference>
<feature type="compositionally biased region" description="Low complexity" evidence="5">
    <location>
        <begin position="301"/>
        <end position="312"/>
    </location>
</feature>
<comment type="function">
    <text evidence="4">Involved in cytoplasm to vacuole transport (Cvt), pexophagy, mitophagy and nucleophagy. Recruits mitochondria for their selective degradation via autophagy (mitophagy) during starvation. Works as scaffold proteins that recruit ATG proteins to the pre-autophagosome (PAS), the site of vesicle/autophagosome formation. Required for the Cvt vesicles completion.</text>
</comment>
<evidence type="ECO:0000256" key="3">
    <source>
        <dbReference type="ARBA" id="ARBA00023054"/>
    </source>
</evidence>
<feature type="domain" description="Autophagy-related protein 11 C-terminal" evidence="6">
    <location>
        <begin position="75"/>
        <end position="169"/>
    </location>
</feature>
<dbReference type="OrthoDB" id="447953at2759"/>
<dbReference type="GO" id="GO:0000045">
    <property type="term" value="P:autophagosome assembly"/>
    <property type="evidence" value="ECO:0007669"/>
    <property type="project" value="UniProtKB-UniRule"/>
</dbReference>
<feature type="region of interest" description="Disordered" evidence="5">
    <location>
        <begin position="1"/>
        <end position="22"/>
    </location>
</feature>
<evidence type="ECO:0000313" key="8">
    <source>
        <dbReference type="Proteomes" id="UP000683000"/>
    </source>
</evidence>
<comment type="subcellular location">
    <subcellularLocation>
        <location evidence="4">Preautophagosomal structure membrane</location>
        <topology evidence="4">Peripheral membrane protein</topology>
    </subcellularLocation>
    <subcellularLocation>
        <location evidence="4">Vacuole membrane</location>
        <topology evidence="4">Peripheral membrane protein</topology>
    </subcellularLocation>
    <text evidence="4">During pexophagy, accumulates in the vacuolar membrane region, where the peroxisomes contact the vacuole.</text>
</comment>
<keyword evidence="2 4" id="KW-0072">Autophagy</keyword>
<evidence type="ECO:0000313" key="7">
    <source>
        <dbReference type="EMBL" id="KAG6377561.1"/>
    </source>
</evidence>
<dbReference type="PANTHER" id="PTHR13222">
    <property type="entry name" value="RB1-INDUCIBLE COILED-COIL"/>
    <property type="match status" value="1"/>
</dbReference>
<dbReference type="GO" id="GO:0060090">
    <property type="term" value="F:molecular adaptor activity"/>
    <property type="evidence" value="ECO:0007669"/>
    <property type="project" value="TreeGrafter"/>
</dbReference>
<dbReference type="GO" id="GO:0019901">
    <property type="term" value="F:protein kinase binding"/>
    <property type="evidence" value="ECO:0007669"/>
    <property type="project" value="TreeGrafter"/>
</dbReference>
<feature type="compositionally biased region" description="Pro residues" evidence="5">
    <location>
        <begin position="291"/>
        <end position="300"/>
    </location>
</feature>
<dbReference type="Pfam" id="PF10377">
    <property type="entry name" value="ATG11"/>
    <property type="match status" value="1"/>
</dbReference>
<dbReference type="GO" id="GO:0061709">
    <property type="term" value="P:reticulophagy"/>
    <property type="evidence" value="ECO:0007669"/>
    <property type="project" value="TreeGrafter"/>
</dbReference>
<keyword evidence="4" id="KW-0472">Membrane</keyword>
<dbReference type="PANTHER" id="PTHR13222:SF1">
    <property type="entry name" value="RB1-INDUCIBLE COILED-COIL PROTEIN 1"/>
    <property type="match status" value="1"/>
</dbReference>
<feature type="compositionally biased region" description="Basic and acidic residues" evidence="5">
    <location>
        <begin position="507"/>
        <end position="520"/>
    </location>
</feature>
<dbReference type="GO" id="GO:0034517">
    <property type="term" value="P:ribophagy"/>
    <property type="evidence" value="ECO:0007669"/>
    <property type="project" value="TreeGrafter"/>
</dbReference>
<dbReference type="InterPro" id="IPR040040">
    <property type="entry name" value="ATG11"/>
</dbReference>
<dbReference type="GO" id="GO:0034727">
    <property type="term" value="P:piecemeal microautophagy of the nucleus"/>
    <property type="evidence" value="ECO:0007669"/>
    <property type="project" value="TreeGrafter"/>
</dbReference>
<feature type="region of interest" description="Disordered" evidence="5">
    <location>
        <begin position="173"/>
        <end position="362"/>
    </location>
</feature>
<comment type="similarity">
    <text evidence="1 4">Belongs to the ATG11 family.</text>
</comment>
<accession>A0A8I2YSK7</accession>
<feature type="compositionally biased region" description="Polar residues" evidence="5">
    <location>
        <begin position="218"/>
        <end position="228"/>
    </location>
</feature>
<feature type="region of interest" description="Disordered" evidence="5">
    <location>
        <begin position="498"/>
        <end position="520"/>
    </location>
</feature>
<evidence type="ECO:0000256" key="1">
    <source>
        <dbReference type="ARBA" id="ARBA00009729"/>
    </source>
</evidence>
<dbReference type="GO" id="GO:1990316">
    <property type="term" value="C:Atg1/ULK1 kinase complex"/>
    <property type="evidence" value="ECO:0007669"/>
    <property type="project" value="TreeGrafter"/>
</dbReference>
<comment type="caution">
    <text evidence="7">The sequence shown here is derived from an EMBL/GenBank/DDBJ whole genome shotgun (WGS) entry which is preliminary data.</text>
</comment>
<dbReference type="GO" id="GO:0000422">
    <property type="term" value="P:autophagy of mitochondrion"/>
    <property type="evidence" value="ECO:0007669"/>
    <property type="project" value="TreeGrafter"/>
</dbReference>
<protein>
    <recommendedName>
        <fullName evidence="4">Autophagy-related protein 11</fullName>
    </recommendedName>
</protein>
<dbReference type="InterPro" id="IPR019460">
    <property type="entry name" value="Atg11_C"/>
</dbReference>
<dbReference type="GO" id="GO:0015031">
    <property type="term" value="P:protein transport"/>
    <property type="evidence" value="ECO:0007669"/>
    <property type="project" value="UniProtKB-KW"/>
</dbReference>
<dbReference type="GO" id="GO:0034045">
    <property type="term" value="C:phagophore assembly site membrane"/>
    <property type="evidence" value="ECO:0007669"/>
    <property type="project" value="UniProtKB-SubCell"/>
</dbReference>
<feature type="compositionally biased region" description="Polar residues" evidence="5">
    <location>
        <begin position="239"/>
        <end position="251"/>
    </location>
</feature>
<dbReference type="GO" id="GO:0005774">
    <property type="term" value="C:vacuolar membrane"/>
    <property type="evidence" value="ECO:0007669"/>
    <property type="project" value="UniProtKB-SubCell"/>
</dbReference>
<feature type="compositionally biased region" description="Polar residues" evidence="5">
    <location>
        <begin position="7"/>
        <end position="19"/>
    </location>
</feature>
<evidence type="ECO:0000256" key="5">
    <source>
        <dbReference type="SAM" id="MobiDB-lite"/>
    </source>
</evidence>
<reference evidence="7" key="1">
    <citation type="submission" date="2021-03" db="EMBL/GenBank/DDBJ databases">
        <title>Evolutionary innovations through gain and loss of genes in the ectomycorrhizal Boletales.</title>
        <authorList>
            <person name="Wu G."/>
            <person name="Miyauchi S."/>
            <person name="Morin E."/>
            <person name="Yang Z.-L."/>
            <person name="Xu J."/>
            <person name="Martin F.M."/>
        </authorList>
    </citation>
    <scope>NUCLEOTIDE SEQUENCE</scope>
    <source>
        <strain evidence="7">BR01</strain>
    </source>
</reference>
<keyword evidence="4" id="KW-0926">Vacuole</keyword>
<sequence length="520" mass="55056">MVRAYTTHPNAKQSQNLSGHPQVVESALAAPPPLRHDVIVEEPSPIDPSDPVGALEHLRAFDHDHFLGRRRQNGERAKGKISFRNFAKGDLALFLPTRNSVSKPWAAFNVSFPHYFLLATGHLAEQLKTREWIVARITSITERVVDQKDPTSNPYGLGDGIKYYMLEVEDWTQSSQNNKRRPNSRKVSAVSDPESERKSTLATPEQPPIPSGPPQAQVEDSFSATLPPTSHLFPARPRANSTPSAGPSSLSRLLAQASPEPSEEPTSTVVPPSKSGAPTPPPNSDRESSPSPLPQLPPSSPSLLPKGVAPSSPLVPPPVGSFPSQPRTSSPLRPGSRASRLSTTSRISSARPPTLATVTSSPVAVKAAATTALTEPTFSAVPLSSEPALLAGPPSLSESLSDGMSQLLIHRRRTASYHVARASPLGSGSGAGGLAGALPHNAQLPQPTASSTLATFASNWVVPFGRRKRADTAIIPTPSSSSLMEASIGTSNGQVYYDAPSGSVQSKSKDVSASEMLKRL</sequence>
<name>A0A8I2YSK7_9AGAM</name>
<feature type="compositionally biased region" description="Polar residues" evidence="5">
    <location>
        <begin position="339"/>
        <end position="348"/>
    </location>
</feature>
<comment type="subunit">
    <text evidence="4">Homodimer.</text>
</comment>
<proteinExistence type="inferred from homology"/>
<keyword evidence="3" id="KW-0175">Coiled coil</keyword>
<organism evidence="7 8">
    <name type="scientific">Boletus reticuloceps</name>
    <dbReference type="NCBI Taxonomy" id="495285"/>
    <lineage>
        <taxon>Eukaryota</taxon>
        <taxon>Fungi</taxon>
        <taxon>Dikarya</taxon>
        <taxon>Basidiomycota</taxon>
        <taxon>Agaricomycotina</taxon>
        <taxon>Agaricomycetes</taxon>
        <taxon>Agaricomycetidae</taxon>
        <taxon>Boletales</taxon>
        <taxon>Boletineae</taxon>
        <taxon>Boletaceae</taxon>
        <taxon>Boletoideae</taxon>
        <taxon>Boletus</taxon>
    </lineage>
</organism>
<evidence type="ECO:0000259" key="6">
    <source>
        <dbReference type="Pfam" id="PF10377"/>
    </source>
</evidence>
<dbReference type="GO" id="GO:1903599">
    <property type="term" value="P:positive regulation of autophagy of mitochondrion"/>
    <property type="evidence" value="ECO:0007669"/>
    <property type="project" value="UniProtKB-UniRule"/>
</dbReference>
<evidence type="ECO:0000256" key="4">
    <source>
        <dbReference type="RuleBase" id="RU367075"/>
    </source>
</evidence>
<evidence type="ECO:0000256" key="2">
    <source>
        <dbReference type="ARBA" id="ARBA00023006"/>
    </source>
</evidence>
<keyword evidence="4" id="KW-0653">Protein transport</keyword>
<gene>
    <name evidence="7" type="ORF">JVT61DRAFT_15377</name>
</gene>
<dbReference type="EMBL" id="JAGFBS010000009">
    <property type="protein sequence ID" value="KAG6377561.1"/>
    <property type="molecule type" value="Genomic_DNA"/>
</dbReference>
<keyword evidence="8" id="KW-1185">Reference proteome</keyword>